<dbReference type="AlphaFoldDB" id="A0AAV2QXY8"/>
<feature type="compositionally biased region" description="Basic residues" evidence="1">
    <location>
        <begin position="44"/>
        <end position="54"/>
    </location>
</feature>
<keyword evidence="3" id="KW-1185">Reference proteome</keyword>
<protein>
    <submittedName>
        <fullName evidence="2">Uncharacterized protein</fullName>
    </submittedName>
</protein>
<accession>A0AAV2QXY8</accession>
<dbReference type="EMBL" id="CAXKWB010013227">
    <property type="protein sequence ID" value="CAL4107047.1"/>
    <property type="molecule type" value="Genomic_DNA"/>
</dbReference>
<feature type="region of interest" description="Disordered" evidence="1">
    <location>
        <begin position="1"/>
        <end position="74"/>
    </location>
</feature>
<evidence type="ECO:0000313" key="2">
    <source>
        <dbReference type="EMBL" id="CAL4107047.1"/>
    </source>
</evidence>
<feature type="non-terminal residue" evidence="2">
    <location>
        <position position="1"/>
    </location>
</feature>
<feature type="non-terminal residue" evidence="2">
    <location>
        <position position="320"/>
    </location>
</feature>
<evidence type="ECO:0000313" key="3">
    <source>
        <dbReference type="Proteomes" id="UP001497623"/>
    </source>
</evidence>
<dbReference type="Proteomes" id="UP001497623">
    <property type="component" value="Unassembled WGS sequence"/>
</dbReference>
<organism evidence="2 3">
    <name type="scientific">Meganyctiphanes norvegica</name>
    <name type="common">Northern krill</name>
    <name type="synonym">Thysanopoda norvegica</name>
    <dbReference type="NCBI Taxonomy" id="48144"/>
    <lineage>
        <taxon>Eukaryota</taxon>
        <taxon>Metazoa</taxon>
        <taxon>Ecdysozoa</taxon>
        <taxon>Arthropoda</taxon>
        <taxon>Crustacea</taxon>
        <taxon>Multicrustacea</taxon>
        <taxon>Malacostraca</taxon>
        <taxon>Eumalacostraca</taxon>
        <taxon>Eucarida</taxon>
        <taxon>Euphausiacea</taxon>
        <taxon>Euphausiidae</taxon>
        <taxon>Meganyctiphanes</taxon>
    </lineage>
</organism>
<feature type="compositionally biased region" description="Polar residues" evidence="1">
    <location>
        <begin position="86"/>
        <end position="100"/>
    </location>
</feature>
<evidence type="ECO:0000256" key="1">
    <source>
        <dbReference type="SAM" id="MobiDB-lite"/>
    </source>
</evidence>
<proteinExistence type="predicted"/>
<feature type="compositionally biased region" description="Low complexity" evidence="1">
    <location>
        <begin position="55"/>
        <end position="74"/>
    </location>
</feature>
<feature type="region of interest" description="Disordered" evidence="1">
    <location>
        <begin position="273"/>
        <end position="296"/>
    </location>
</feature>
<feature type="region of interest" description="Disordered" evidence="1">
    <location>
        <begin position="86"/>
        <end position="137"/>
    </location>
</feature>
<comment type="caution">
    <text evidence="2">The sequence shown here is derived from an EMBL/GenBank/DDBJ whole genome shotgun (WGS) entry which is preliminary data.</text>
</comment>
<feature type="region of interest" description="Disordered" evidence="1">
    <location>
        <begin position="194"/>
        <end position="213"/>
    </location>
</feature>
<reference evidence="2 3" key="1">
    <citation type="submission" date="2024-05" db="EMBL/GenBank/DDBJ databases">
        <authorList>
            <person name="Wallberg A."/>
        </authorList>
    </citation>
    <scope>NUCLEOTIDE SEQUENCE [LARGE SCALE GENOMIC DNA]</scope>
</reference>
<feature type="compositionally biased region" description="Acidic residues" evidence="1">
    <location>
        <begin position="102"/>
        <end position="125"/>
    </location>
</feature>
<name>A0AAV2QXY8_MEGNR</name>
<sequence length="320" mass="35721">VSELGRMGPPRYMSHRQGTSSCPESDTLDHETESGSNTSGQTSSKRKGRSRIRRISTGSRSCSKSRSSPVPSTTLAELFRSIQQDVKSQYQDQLVDNNPQDIDMEGPDDEQTNNSYEEDEDDEDDSQVHGPAPLWNKFPEEQDIPIGFGVEDELFASAVHDLVIPISPIKRPVSTPPIPPVNIIVTASEAFEHGTYESSDDEEEQETSRDFQSLQDDSIMKNINLTNLEDEIQESLTGNSELLSNLVFVSDNDLVESDTSILDKGSEKILSHDEKTQIDDDKKHDEKTQIDDDKSKSVIRTQDISLIDEINKLQGEMTDS</sequence>
<gene>
    <name evidence="2" type="ORF">MNOR_LOCUS18474</name>
</gene>